<gene>
    <name evidence="4" type="ORF">CRP01_06740</name>
</gene>
<protein>
    <recommendedName>
        <fullName evidence="3">CBS domain-containing protein</fullName>
    </recommendedName>
</protein>
<feature type="domain" description="CBS" evidence="3">
    <location>
        <begin position="116"/>
        <end position="170"/>
    </location>
</feature>
<evidence type="ECO:0000256" key="1">
    <source>
        <dbReference type="ARBA" id="ARBA00023122"/>
    </source>
</evidence>
<dbReference type="PANTHER" id="PTHR43080:SF2">
    <property type="entry name" value="CBS DOMAIN-CONTAINING PROTEIN"/>
    <property type="match status" value="1"/>
</dbReference>
<proteinExistence type="predicted"/>
<evidence type="ECO:0000313" key="5">
    <source>
        <dbReference type="Proteomes" id="UP000223913"/>
    </source>
</evidence>
<reference evidence="4 5" key="1">
    <citation type="submission" date="2017-10" db="EMBL/GenBank/DDBJ databases">
        <title>The draft genome sequence of Lewinella nigricans NBRC 102662.</title>
        <authorList>
            <person name="Wang K."/>
        </authorList>
    </citation>
    <scope>NUCLEOTIDE SEQUENCE [LARGE SCALE GENOMIC DNA]</scope>
    <source>
        <strain evidence="4 5">NBRC 102662</strain>
    </source>
</reference>
<dbReference type="SMART" id="SM00116">
    <property type="entry name" value="CBS"/>
    <property type="match status" value="2"/>
</dbReference>
<sequence length="170" mass="18920">MIANFRPLAGAHCQKKKAGKNPGTMIASNIDIALGDVMTRQPHSLSPMDPVERADQLCREYHIHHLPVVDIYGKVIGMLSHSDLLKISYGLSLFRNHDPERFNRTLFASVLVRDIMTRDVTVLDSADTIGEALAIFKLNKFHAIPIVERELLVGIITPLDLLVTAFTNPI</sequence>
<keyword evidence="5" id="KW-1185">Reference proteome</keyword>
<dbReference type="OrthoDB" id="1119899at2"/>
<comment type="caution">
    <text evidence="4">The sequence shown here is derived from an EMBL/GenBank/DDBJ whole genome shotgun (WGS) entry which is preliminary data.</text>
</comment>
<dbReference type="EMBL" id="PDUD01000010">
    <property type="protein sequence ID" value="PHN07322.1"/>
    <property type="molecule type" value="Genomic_DNA"/>
</dbReference>
<feature type="domain" description="CBS" evidence="3">
    <location>
        <begin position="38"/>
        <end position="100"/>
    </location>
</feature>
<dbReference type="InterPro" id="IPR046342">
    <property type="entry name" value="CBS_dom_sf"/>
</dbReference>
<dbReference type="InterPro" id="IPR000644">
    <property type="entry name" value="CBS_dom"/>
</dbReference>
<dbReference type="SUPFAM" id="SSF54631">
    <property type="entry name" value="CBS-domain pair"/>
    <property type="match status" value="1"/>
</dbReference>
<evidence type="ECO:0000313" key="4">
    <source>
        <dbReference type="EMBL" id="PHN07322.1"/>
    </source>
</evidence>
<evidence type="ECO:0000256" key="2">
    <source>
        <dbReference type="PROSITE-ProRule" id="PRU00703"/>
    </source>
</evidence>
<dbReference type="Proteomes" id="UP000223913">
    <property type="component" value="Unassembled WGS sequence"/>
</dbReference>
<dbReference type="Gene3D" id="3.10.580.10">
    <property type="entry name" value="CBS-domain"/>
    <property type="match status" value="1"/>
</dbReference>
<evidence type="ECO:0000259" key="3">
    <source>
        <dbReference type="PROSITE" id="PS51371"/>
    </source>
</evidence>
<name>A0A2D0NFP2_FLAN2</name>
<accession>A0A2D0NFP2</accession>
<keyword evidence="1 2" id="KW-0129">CBS domain</keyword>
<dbReference type="Pfam" id="PF00571">
    <property type="entry name" value="CBS"/>
    <property type="match status" value="2"/>
</dbReference>
<organism evidence="4 5">
    <name type="scientific">Flavilitoribacter nigricans (strain ATCC 23147 / DSM 23189 / NBRC 102662 / NCIMB 1420 / SS-2)</name>
    <name type="common">Lewinella nigricans</name>
    <dbReference type="NCBI Taxonomy" id="1122177"/>
    <lineage>
        <taxon>Bacteria</taxon>
        <taxon>Pseudomonadati</taxon>
        <taxon>Bacteroidota</taxon>
        <taxon>Saprospiria</taxon>
        <taxon>Saprospirales</taxon>
        <taxon>Lewinellaceae</taxon>
        <taxon>Flavilitoribacter</taxon>
    </lineage>
</organism>
<dbReference type="InterPro" id="IPR051257">
    <property type="entry name" value="Diverse_CBS-Domain"/>
</dbReference>
<dbReference type="PANTHER" id="PTHR43080">
    <property type="entry name" value="CBS DOMAIN-CONTAINING PROTEIN CBSX3, MITOCHONDRIAL"/>
    <property type="match status" value="1"/>
</dbReference>
<dbReference type="AlphaFoldDB" id="A0A2D0NFP2"/>
<dbReference type="PROSITE" id="PS51371">
    <property type="entry name" value="CBS"/>
    <property type="match status" value="2"/>
</dbReference>